<protein>
    <submittedName>
        <fullName evidence="2">HI0933 family protein</fullName>
    </submittedName>
</protein>
<feature type="domain" description="FAD-dependent urate hydroxylase HpyO/Asp monooxygenase CreE-like FAD/NAD(P)-binding" evidence="1">
    <location>
        <begin position="11"/>
        <end position="159"/>
    </location>
</feature>
<dbReference type="PRINTS" id="PR00368">
    <property type="entry name" value="FADPNR"/>
</dbReference>
<evidence type="ECO:0000313" key="2">
    <source>
        <dbReference type="EMBL" id="ADB31206.1"/>
    </source>
</evidence>
<dbReference type="OrthoDB" id="101972at2"/>
<dbReference type="EMBL" id="CP001736">
    <property type="protein sequence ID" value="ADB31206.1"/>
    <property type="molecule type" value="Genomic_DNA"/>
</dbReference>
<dbReference type="Proteomes" id="UP000007967">
    <property type="component" value="Chromosome"/>
</dbReference>
<dbReference type="HOGENOM" id="CLU_321570_0_0_11"/>
<accession>D2PS82</accession>
<dbReference type="InterPro" id="IPR052189">
    <property type="entry name" value="L-asp_N-monooxygenase_NS-form"/>
</dbReference>
<name>D2PS82_KRIFD</name>
<evidence type="ECO:0000313" key="3">
    <source>
        <dbReference type="Proteomes" id="UP000007967"/>
    </source>
</evidence>
<dbReference type="AlphaFoldDB" id="D2PS82"/>
<gene>
    <name evidence="2" type="ordered locus">Kfla_2124</name>
</gene>
<dbReference type="PANTHER" id="PTHR40254">
    <property type="entry name" value="BLR0577 PROTEIN"/>
    <property type="match status" value="1"/>
</dbReference>
<dbReference type="SUPFAM" id="SSF51905">
    <property type="entry name" value="FAD/NAD(P)-binding domain"/>
    <property type="match status" value="1"/>
</dbReference>
<dbReference type="STRING" id="479435.Kfla_2124"/>
<dbReference type="PANTHER" id="PTHR40254:SF1">
    <property type="entry name" value="BLR0577 PROTEIN"/>
    <property type="match status" value="1"/>
</dbReference>
<sequence>MTEGTADCTVAVIGAGAAGTLVAARLLDAAAGRTMRIVLIDPGPATGQGAAYSTPDGRHLLNVPAAGMSALPDRPDDFVDWLRDRVDAGIKPSTFVARARYGDYLAEHLAGCARRSSAVLERRHARVVTVDHTGRRQLTVRLDTGEALVARAAVLATGTSPGIAWAPSGLAGSDRLVVDPWAPGALEGLSGSDILLVGTGLTMVDVALSLDRPSRSVHAVSRQGVVPAVHRAEKTPPVAAPPELAESNDLATLRTALLRHVVETVRRTGDWRAAVDGLRPITAAVWKRLSEHDKLEFLRNDARTWDAHRHRMAPVTAERLAAVRETGRLCLHRGEVVAAEDTGDAVKVLLSDGTAMTVGAVVNCTGPVAAASADPLLASLLADGLARSGSAGLGLETADDGRLLGATGRRAPMWTLGALRRGGLWESTALPEIRGQAAEVAKAVLGDLFRPAVRRQTDVYGLRLTTTGRAAAAYNEALGRLLRLQGGAEELVATAVTEDPDFAVGHAALALLGHEWGMDVDVATELTAAQAASERRLLDDRERSFLTAVSARVDRADASALLAHLREYPLDALVVSVAIPTVAFGGLTSGSRTAELVESLAPAYGGDWWYAGQLAFVRQEQERWGEAEQLSSYALSLEPCSGHAVHARAHVFYETGQHGEGLRWLDGWIRRRGPQANHRAHFSWHAALHELMMGDTDAVRRRYHSQLAPPGVSGSRVLVDSGAMLWRCRMTGAWPGPLPVADVLAAAPDGWLEQPPTGFAAMHSAITLAAADDLTGLDRLRSNAAAHPDPVFRDVVAPLCSALAAVVSGDWGTALVILQALPSRLLALGGSAAQRDVVEETLVYALASAGRGDDAALLLDSRLSRRPSPLDVRRRDAFAAHPATA</sequence>
<keyword evidence="3" id="KW-1185">Reference proteome</keyword>
<organism evidence="2 3">
    <name type="scientific">Kribbella flavida (strain DSM 17836 / JCM 10339 / NBRC 14399)</name>
    <dbReference type="NCBI Taxonomy" id="479435"/>
    <lineage>
        <taxon>Bacteria</taxon>
        <taxon>Bacillati</taxon>
        <taxon>Actinomycetota</taxon>
        <taxon>Actinomycetes</taxon>
        <taxon>Propionibacteriales</taxon>
        <taxon>Kribbellaceae</taxon>
        <taxon>Kribbella</taxon>
    </lineage>
</organism>
<dbReference type="eggNOG" id="COG0457">
    <property type="taxonomic scope" value="Bacteria"/>
</dbReference>
<reference evidence="2 3" key="2">
    <citation type="journal article" date="2010" name="Stand. Genomic Sci.">
        <title>Complete genome sequence of Kribbella flavida type strain (IFO 14399).</title>
        <authorList>
            <person name="Pukall R."/>
            <person name="Lapidus A."/>
            <person name="Glavina Del Rio T."/>
            <person name="Copeland A."/>
            <person name="Tice H."/>
            <person name="Cheng J.-F."/>
            <person name="Lucas S."/>
            <person name="Chen F."/>
            <person name="Nolan M."/>
            <person name="LaButti K."/>
            <person name="Pati A."/>
            <person name="Ivanova N."/>
            <person name="Mavrommatis K."/>
            <person name="Mikhailova N."/>
            <person name="Pitluck S."/>
            <person name="Bruce D."/>
            <person name="Goodwin L."/>
            <person name="Land M."/>
            <person name="Hauser L."/>
            <person name="Chang Y.-J."/>
            <person name="Jeffries C.D."/>
            <person name="Chen A."/>
            <person name="Palaniappan K."/>
            <person name="Chain P."/>
            <person name="Rohde M."/>
            <person name="Goeker M."/>
            <person name="Bristow J."/>
            <person name="Eisen J.A."/>
            <person name="Markowitz V."/>
            <person name="Hugenholtz P."/>
            <person name="Kyrpides N.C."/>
            <person name="Klenk H.-P."/>
            <person name="Brettin T."/>
        </authorList>
    </citation>
    <scope>NUCLEOTIDE SEQUENCE [LARGE SCALE GENOMIC DNA]</scope>
    <source>
        <strain evidence="3">DSM 17836 / JCM 10339 / NBRC 14399</strain>
    </source>
</reference>
<dbReference type="InterPro" id="IPR038732">
    <property type="entry name" value="HpyO/CreE_NAD-binding"/>
</dbReference>
<evidence type="ECO:0000259" key="1">
    <source>
        <dbReference type="Pfam" id="PF13454"/>
    </source>
</evidence>
<dbReference type="Pfam" id="PF13454">
    <property type="entry name" value="NAD_binding_9"/>
    <property type="match status" value="1"/>
</dbReference>
<reference evidence="3" key="1">
    <citation type="submission" date="2009-09" db="EMBL/GenBank/DDBJ databases">
        <title>The complete genome of Kribbella flavida DSM 17836.</title>
        <authorList>
            <consortium name="US DOE Joint Genome Institute (JGI-PGF)"/>
            <person name="Lucas S."/>
            <person name="Copeland A."/>
            <person name="Lapidus A."/>
            <person name="Glavina del Rio T."/>
            <person name="Dalin E."/>
            <person name="Tice H."/>
            <person name="Bruce D."/>
            <person name="Goodwin L."/>
            <person name="Pitluck S."/>
            <person name="Kyrpides N."/>
            <person name="Mavromatis K."/>
            <person name="Ivanova N."/>
            <person name="Saunders E."/>
            <person name="Brettin T."/>
            <person name="Detter J.C."/>
            <person name="Han C."/>
            <person name="Larimer F."/>
            <person name="Land M."/>
            <person name="Hauser L."/>
            <person name="Markowitz V."/>
            <person name="Cheng J.-F."/>
            <person name="Hugenholtz P."/>
            <person name="Woyke T."/>
            <person name="Wu D."/>
            <person name="Pukall R."/>
            <person name="Klenk H.-P."/>
            <person name="Eisen J.A."/>
        </authorList>
    </citation>
    <scope>NUCLEOTIDE SEQUENCE [LARGE SCALE GENOMIC DNA]</scope>
    <source>
        <strain evidence="3">DSM 17836 / JCM 10339 / NBRC 14399</strain>
    </source>
</reference>
<dbReference type="CDD" id="cd05804">
    <property type="entry name" value="StaR_like"/>
    <property type="match status" value="1"/>
</dbReference>
<dbReference type="RefSeq" id="WP_012919762.1">
    <property type="nucleotide sequence ID" value="NC_013729.1"/>
</dbReference>
<dbReference type="SUPFAM" id="SSF48452">
    <property type="entry name" value="TPR-like"/>
    <property type="match status" value="1"/>
</dbReference>
<dbReference type="InterPro" id="IPR011990">
    <property type="entry name" value="TPR-like_helical_dom_sf"/>
</dbReference>
<dbReference type="InterPro" id="IPR036188">
    <property type="entry name" value="FAD/NAD-bd_sf"/>
</dbReference>
<dbReference type="InterPro" id="IPR033891">
    <property type="entry name" value="TTC38"/>
</dbReference>
<proteinExistence type="predicted"/>
<dbReference type="eggNOG" id="COG4529">
    <property type="taxonomic scope" value="Bacteria"/>
</dbReference>
<dbReference type="KEGG" id="kfl:Kfla_2124"/>
<dbReference type="Gene3D" id="3.50.50.60">
    <property type="entry name" value="FAD/NAD(P)-binding domain"/>
    <property type="match status" value="1"/>
</dbReference>